<proteinExistence type="predicted"/>
<sequence>MSSSSRIKKTNHASGFDRRLFPYKALSRVSPRSISCFFINFVSGKNRLQLNAA</sequence>
<dbReference type="WBParaSite" id="ALUE_0002306101-mRNA-1">
    <property type="protein sequence ID" value="ALUE_0002306101-mRNA-1"/>
    <property type="gene ID" value="ALUE_0002306101"/>
</dbReference>
<evidence type="ECO:0000313" key="1">
    <source>
        <dbReference type="Proteomes" id="UP000036681"/>
    </source>
</evidence>
<keyword evidence="1" id="KW-1185">Reference proteome</keyword>
<protein>
    <submittedName>
        <fullName evidence="2">Uncharacterized protein</fullName>
    </submittedName>
</protein>
<name>A0A0M3IWD3_ASCLU</name>
<evidence type="ECO:0000313" key="2">
    <source>
        <dbReference type="WBParaSite" id="ALUE_0002306101-mRNA-1"/>
    </source>
</evidence>
<dbReference type="AlphaFoldDB" id="A0A0M3IWD3"/>
<accession>A0A0M3IWD3</accession>
<organism evidence="1 2">
    <name type="scientific">Ascaris lumbricoides</name>
    <name type="common">Giant roundworm</name>
    <dbReference type="NCBI Taxonomy" id="6252"/>
    <lineage>
        <taxon>Eukaryota</taxon>
        <taxon>Metazoa</taxon>
        <taxon>Ecdysozoa</taxon>
        <taxon>Nematoda</taxon>
        <taxon>Chromadorea</taxon>
        <taxon>Rhabditida</taxon>
        <taxon>Spirurina</taxon>
        <taxon>Ascaridomorpha</taxon>
        <taxon>Ascaridoidea</taxon>
        <taxon>Ascarididae</taxon>
        <taxon>Ascaris</taxon>
    </lineage>
</organism>
<reference evidence="2" key="1">
    <citation type="submission" date="2017-02" db="UniProtKB">
        <authorList>
            <consortium name="WormBaseParasite"/>
        </authorList>
    </citation>
    <scope>IDENTIFICATION</scope>
</reference>
<dbReference type="Proteomes" id="UP000036681">
    <property type="component" value="Unplaced"/>
</dbReference>